<dbReference type="PANTHER" id="PTHR11954:SF6">
    <property type="entry name" value="MACROPHAGE MIGRATION INHIBITORY FACTOR"/>
    <property type="match status" value="1"/>
</dbReference>
<evidence type="ECO:0000256" key="6">
    <source>
        <dbReference type="ARBA" id="ARBA00036735"/>
    </source>
</evidence>
<evidence type="ECO:0000256" key="11">
    <source>
        <dbReference type="ARBA" id="ARBA00041912"/>
    </source>
</evidence>
<dbReference type="GO" id="GO:0004167">
    <property type="term" value="F:dopachrome isomerase activity"/>
    <property type="evidence" value="ECO:0007669"/>
    <property type="project" value="UniProtKB-EC"/>
</dbReference>
<dbReference type="Gene3D" id="3.30.429.10">
    <property type="entry name" value="Macrophage Migration Inhibitory Factor"/>
    <property type="match status" value="1"/>
</dbReference>
<evidence type="ECO:0000313" key="15">
    <source>
        <dbReference type="EMBL" id="RLM96851.1"/>
    </source>
</evidence>
<evidence type="ECO:0000313" key="18">
    <source>
        <dbReference type="Proteomes" id="UP000285883"/>
    </source>
</evidence>
<dbReference type="InterPro" id="IPR014347">
    <property type="entry name" value="Tautomerase/MIF_sf"/>
</dbReference>
<dbReference type="GO" id="GO:0005125">
    <property type="term" value="F:cytokine activity"/>
    <property type="evidence" value="ECO:0007669"/>
    <property type="project" value="UniProtKB-KW"/>
</dbReference>
<reference evidence="13" key="3">
    <citation type="submission" date="2020-06" db="EMBL/GenBank/DDBJ databases">
        <authorList>
            <person name="Studholme D.J."/>
        </authorList>
    </citation>
    <scope>NUCLEOTIDE SEQUENCE</scope>
    <source>
        <strain evidence="14">NZFS 2646</strain>
        <strain evidence="13">NZFS 3630</strain>
    </source>
</reference>
<dbReference type="PANTHER" id="PTHR11954">
    <property type="entry name" value="D-DOPACHROME DECARBOXYLASE"/>
    <property type="match status" value="1"/>
</dbReference>
<reference evidence="13" key="1">
    <citation type="journal article" date="2015" name="Genom Data">
        <title>Genome sequences of six Phytophthora species associated with forests in New Zealand.</title>
        <authorList>
            <person name="Studholme D.J."/>
            <person name="McDougal R.L."/>
            <person name="Sambles C."/>
            <person name="Hansen E."/>
            <person name="Hardy G."/>
            <person name="Grant M."/>
            <person name="Ganley R.J."/>
            <person name="Williams N.M."/>
        </authorList>
    </citation>
    <scope>NUCLEOTIDE SEQUENCE</scope>
    <source>
        <strain evidence="14">NZFS 2646</strain>
        <strain evidence="13">NZFS 3630</strain>
    </source>
</reference>
<organism evidence="15 18">
    <name type="scientific">Phytophthora kernoviae</name>
    <dbReference type="NCBI Taxonomy" id="325452"/>
    <lineage>
        <taxon>Eukaryota</taxon>
        <taxon>Sar</taxon>
        <taxon>Stramenopiles</taxon>
        <taxon>Oomycota</taxon>
        <taxon>Peronosporomycetes</taxon>
        <taxon>Peronosporales</taxon>
        <taxon>Peronosporaceae</taxon>
        <taxon>Phytophthora</taxon>
    </lineage>
</organism>
<evidence type="ECO:0000256" key="8">
    <source>
        <dbReference type="ARBA" id="ARBA00038932"/>
    </source>
</evidence>
<gene>
    <name evidence="15" type="ORF">BBI17_000243</name>
    <name evidence="16" type="ORF">BBO99_00000141</name>
    <name evidence="14" type="ORF">JM16_000291</name>
    <name evidence="13" type="ORF">JM18_000399</name>
</gene>
<evidence type="ECO:0000256" key="10">
    <source>
        <dbReference type="ARBA" id="ARBA00041631"/>
    </source>
</evidence>
<sequence>MPNVNVTSNVAASGVDNAAALAAISKGVATALGKSEQVVMVQLSLDTPMLFQGSDEPCAMISLRSIGKVDAEHNPTTASVLTTTVSQVLNIPVGRIFMIINDEQRENWAKGGVLIPEPKK</sequence>
<keyword evidence="4" id="KW-0964">Secreted</keyword>
<reference evidence="17 18" key="2">
    <citation type="submission" date="2018-07" db="EMBL/GenBank/DDBJ databases">
        <title>Genome sequencing of oomycete isolates from Chile give support for New Zealand origin for Phytophthora kernoviae and make available the first Nothophytophthora sp. genome.</title>
        <authorList>
            <person name="Studholme D.J."/>
            <person name="Sanfuentes E."/>
            <person name="Panda P."/>
            <person name="Hill R."/>
            <person name="Sambles C."/>
            <person name="Grant M."/>
            <person name="Williams N.M."/>
            <person name="Mcdougal R.L."/>
        </authorList>
    </citation>
    <scope>NUCLEOTIDE SEQUENCE [LARGE SCALE GENOMIC DNA]</scope>
    <source>
        <strain evidence="15">Chile2</strain>
        <strain evidence="16">Chile4</strain>
    </source>
</reference>
<dbReference type="EC" id="5.3.2.1" evidence="9"/>
<dbReference type="GO" id="GO:0005615">
    <property type="term" value="C:extracellular space"/>
    <property type="evidence" value="ECO:0007669"/>
    <property type="project" value="UniProtKB-KW"/>
</dbReference>
<dbReference type="Proteomes" id="UP000785171">
    <property type="component" value="Unassembled WGS sequence"/>
</dbReference>
<evidence type="ECO:0000313" key="17">
    <source>
        <dbReference type="Proteomes" id="UP000285624"/>
    </source>
</evidence>
<dbReference type="EMBL" id="JPWU03000018">
    <property type="protein sequence ID" value="KAG2531471.1"/>
    <property type="molecule type" value="Genomic_DNA"/>
</dbReference>
<dbReference type="STRING" id="325452.A0A3R7JQN6"/>
<comment type="catalytic activity">
    <reaction evidence="6">
        <text>3-phenylpyruvate = enol-phenylpyruvate</text>
        <dbReference type="Rhea" id="RHEA:17097"/>
        <dbReference type="ChEBI" id="CHEBI:16815"/>
        <dbReference type="ChEBI" id="CHEBI:18005"/>
        <dbReference type="EC" id="5.3.2.1"/>
    </reaction>
</comment>
<dbReference type="AlphaFoldDB" id="A0A3R7JQN6"/>
<protein>
    <recommendedName>
        <fullName evidence="12">L-dopachrome isomerase</fullName>
        <ecNumber evidence="9">5.3.2.1</ecNumber>
        <ecNumber evidence="8">5.3.3.12</ecNumber>
    </recommendedName>
    <alternativeName>
        <fullName evidence="10">L-dopachrome tautomerase</fullName>
    </alternativeName>
    <alternativeName>
        <fullName evidence="11">Phenylpyruvate tautomerase</fullName>
    </alternativeName>
</protein>
<name>A0A3R7JQN6_9STRA</name>
<dbReference type="Pfam" id="PF01187">
    <property type="entry name" value="MIF"/>
    <property type="match status" value="1"/>
</dbReference>
<accession>A0A3R7JQN6</accession>
<dbReference type="EMBL" id="MAYM02002315">
    <property type="protein sequence ID" value="RLM96851.1"/>
    <property type="molecule type" value="Genomic_DNA"/>
</dbReference>
<dbReference type="Proteomes" id="UP000285624">
    <property type="component" value="Unassembled WGS sequence"/>
</dbReference>
<comment type="subcellular location">
    <subcellularLocation>
        <location evidence="1">Secreted</location>
    </subcellularLocation>
</comment>
<evidence type="ECO:0000256" key="2">
    <source>
        <dbReference type="ARBA" id="ARBA00005851"/>
    </source>
</evidence>
<comment type="caution">
    <text evidence="15">The sequence shown here is derived from an EMBL/GenBank/DDBJ whole genome shotgun (WGS) entry which is preliminary data.</text>
</comment>
<dbReference type="Proteomes" id="UP000792063">
    <property type="component" value="Unassembled WGS sequence"/>
</dbReference>
<dbReference type="EMBL" id="JPWV03000003">
    <property type="protein sequence ID" value="KAG2532611.1"/>
    <property type="molecule type" value="Genomic_DNA"/>
</dbReference>
<dbReference type="SUPFAM" id="SSF55331">
    <property type="entry name" value="Tautomerase/MIF"/>
    <property type="match status" value="1"/>
</dbReference>
<dbReference type="EMBL" id="MBDN02000004">
    <property type="protein sequence ID" value="RLN85864.1"/>
    <property type="molecule type" value="Genomic_DNA"/>
</dbReference>
<evidence type="ECO:0000256" key="1">
    <source>
        <dbReference type="ARBA" id="ARBA00004613"/>
    </source>
</evidence>
<comment type="catalytic activity">
    <reaction evidence="7">
        <text>L-dopachrome = 5,6-dihydroxyindole-2-carboxylate</text>
        <dbReference type="Rhea" id="RHEA:13041"/>
        <dbReference type="ChEBI" id="CHEBI:16875"/>
        <dbReference type="ChEBI" id="CHEBI:57509"/>
        <dbReference type="EC" id="5.3.3.12"/>
    </reaction>
</comment>
<dbReference type="InterPro" id="IPR001398">
    <property type="entry name" value="Macrophage_inhib_fac"/>
</dbReference>
<evidence type="ECO:0000256" key="5">
    <source>
        <dbReference type="ARBA" id="ARBA00023235"/>
    </source>
</evidence>
<evidence type="ECO:0000256" key="9">
    <source>
        <dbReference type="ARBA" id="ARBA00039086"/>
    </source>
</evidence>
<keyword evidence="5" id="KW-0413">Isomerase</keyword>
<evidence type="ECO:0000256" key="3">
    <source>
        <dbReference type="ARBA" id="ARBA00022514"/>
    </source>
</evidence>
<evidence type="ECO:0000313" key="13">
    <source>
        <dbReference type="EMBL" id="KAG2531471.1"/>
    </source>
</evidence>
<keyword evidence="17" id="KW-1185">Reference proteome</keyword>
<dbReference type="GO" id="GO:0050178">
    <property type="term" value="F:phenylpyruvate tautomerase activity"/>
    <property type="evidence" value="ECO:0007669"/>
    <property type="project" value="UniProtKB-EC"/>
</dbReference>
<dbReference type="EC" id="5.3.3.12" evidence="8"/>
<evidence type="ECO:0000256" key="4">
    <source>
        <dbReference type="ARBA" id="ARBA00022525"/>
    </source>
</evidence>
<evidence type="ECO:0000256" key="7">
    <source>
        <dbReference type="ARBA" id="ARBA00036823"/>
    </source>
</evidence>
<evidence type="ECO:0000313" key="16">
    <source>
        <dbReference type="EMBL" id="RLN85864.1"/>
    </source>
</evidence>
<proteinExistence type="inferred from homology"/>
<keyword evidence="3" id="KW-0202">Cytokine</keyword>
<dbReference type="Proteomes" id="UP000285883">
    <property type="component" value="Unassembled WGS sequence"/>
</dbReference>
<evidence type="ECO:0000313" key="14">
    <source>
        <dbReference type="EMBL" id="KAG2532611.1"/>
    </source>
</evidence>
<evidence type="ECO:0000256" key="12">
    <source>
        <dbReference type="ARBA" id="ARBA00042730"/>
    </source>
</evidence>
<comment type="similarity">
    <text evidence="2">Belongs to the MIF family.</text>
</comment>